<dbReference type="GO" id="GO:0005886">
    <property type="term" value="C:plasma membrane"/>
    <property type="evidence" value="ECO:0007669"/>
    <property type="project" value="UniProtKB-SubCell"/>
</dbReference>
<proteinExistence type="inferred from homology"/>
<comment type="caution">
    <text evidence="13">The sequence shown here is derived from an EMBL/GenBank/DDBJ whole genome shotgun (WGS) entry which is preliminary data.</text>
</comment>
<evidence type="ECO:0000256" key="8">
    <source>
        <dbReference type="ARBA" id="ARBA00023065"/>
    </source>
</evidence>
<dbReference type="VEuPathDB" id="VectorBase:HLOH_049344"/>
<dbReference type="PANTHER" id="PTHR42985">
    <property type="entry name" value="SODIUM-COUPLED MONOCARBOXYLATE TRANSPORTER"/>
    <property type="match status" value="1"/>
</dbReference>
<sequence>MVEVLEYAVFGTVVVANLFFGLYFSFRKTPLGTDTVSKEVEVFLGSRTLKVLPLAASSVASLMSSTGLIGFPAHHYTYGMHVTWSTVALLVYLPLATHVVVPLIYKLGVTSIFEVCAEDNLVSHLIIATLKNL</sequence>
<dbReference type="AlphaFoldDB" id="A0A9J6H2J7"/>
<dbReference type="InterPro" id="IPR038377">
    <property type="entry name" value="Na/Glc_symporter_sf"/>
</dbReference>
<keyword evidence="14" id="KW-1185">Reference proteome</keyword>
<evidence type="ECO:0000256" key="3">
    <source>
        <dbReference type="ARBA" id="ARBA00022448"/>
    </source>
</evidence>
<dbReference type="PANTHER" id="PTHR42985:SF40">
    <property type="entry name" value="LD47995P-RELATED"/>
    <property type="match status" value="1"/>
</dbReference>
<evidence type="ECO:0000256" key="1">
    <source>
        <dbReference type="ARBA" id="ARBA00004651"/>
    </source>
</evidence>
<evidence type="ECO:0000256" key="10">
    <source>
        <dbReference type="ARBA" id="ARBA00023201"/>
    </source>
</evidence>
<reference evidence="13 14" key="1">
    <citation type="journal article" date="2020" name="Cell">
        <title>Large-Scale Comparative Analyses of Tick Genomes Elucidate Their Genetic Diversity and Vector Capacities.</title>
        <authorList>
            <consortium name="Tick Genome and Microbiome Consortium (TIGMIC)"/>
            <person name="Jia N."/>
            <person name="Wang J."/>
            <person name="Shi W."/>
            <person name="Du L."/>
            <person name="Sun Y."/>
            <person name="Zhan W."/>
            <person name="Jiang J.F."/>
            <person name="Wang Q."/>
            <person name="Zhang B."/>
            <person name="Ji P."/>
            <person name="Bell-Sakyi L."/>
            <person name="Cui X.M."/>
            <person name="Yuan T.T."/>
            <person name="Jiang B.G."/>
            <person name="Yang W.F."/>
            <person name="Lam T.T."/>
            <person name="Chang Q.C."/>
            <person name="Ding S.J."/>
            <person name="Wang X.J."/>
            <person name="Zhu J.G."/>
            <person name="Ruan X.D."/>
            <person name="Zhao L."/>
            <person name="Wei J.T."/>
            <person name="Ye R.Z."/>
            <person name="Que T.C."/>
            <person name="Du C.H."/>
            <person name="Zhou Y.H."/>
            <person name="Cheng J.X."/>
            <person name="Dai P.F."/>
            <person name="Guo W.B."/>
            <person name="Han X.H."/>
            <person name="Huang E.J."/>
            <person name="Li L.F."/>
            <person name="Wei W."/>
            <person name="Gao Y.C."/>
            <person name="Liu J.Z."/>
            <person name="Shao H.Z."/>
            <person name="Wang X."/>
            <person name="Wang C.C."/>
            <person name="Yang T.C."/>
            <person name="Huo Q.B."/>
            <person name="Li W."/>
            <person name="Chen H.Y."/>
            <person name="Chen S.E."/>
            <person name="Zhou L.G."/>
            <person name="Ni X.B."/>
            <person name="Tian J.H."/>
            <person name="Sheng Y."/>
            <person name="Liu T."/>
            <person name="Pan Y.S."/>
            <person name="Xia L.Y."/>
            <person name="Li J."/>
            <person name="Zhao F."/>
            <person name="Cao W.C."/>
        </authorList>
    </citation>
    <scope>NUCLEOTIDE SEQUENCE [LARGE SCALE GENOMIC DNA]</scope>
    <source>
        <strain evidence="13">HaeL-2018</strain>
    </source>
</reference>
<feature type="transmembrane region" description="Helical" evidence="12">
    <location>
        <begin position="83"/>
        <end position="105"/>
    </location>
</feature>
<keyword evidence="3" id="KW-0813">Transport</keyword>
<keyword evidence="4" id="KW-1003">Cell membrane</keyword>
<keyword evidence="8" id="KW-0406">Ion transport</keyword>
<evidence type="ECO:0000256" key="2">
    <source>
        <dbReference type="ARBA" id="ARBA00006434"/>
    </source>
</evidence>
<dbReference type="OrthoDB" id="6511639at2759"/>
<gene>
    <name evidence="13" type="ORF">HPB48_000968</name>
</gene>
<dbReference type="EMBL" id="JABSTR010000011">
    <property type="protein sequence ID" value="KAH9381986.1"/>
    <property type="molecule type" value="Genomic_DNA"/>
</dbReference>
<dbReference type="PROSITE" id="PS50283">
    <property type="entry name" value="NA_SOLUT_SYMP_3"/>
    <property type="match status" value="1"/>
</dbReference>
<evidence type="ECO:0000256" key="11">
    <source>
        <dbReference type="RuleBase" id="RU362091"/>
    </source>
</evidence>
<evidence type="ECO:0000313" key="14">
    <source>
        <dbReference type="Proteomes" id="UP000821853"/>
    </source>
</evidence>
<keyword evidence="10" id="KW-0739">Sodium transport</keyword>
<dbReference type="InterPro" id="IPR001734">
    <property type="entry name" value="Na/solute_symporter"/>
</dbReference>
<organism evidence="13 14">
    <name type="scientific">Haemaphysalis longicornis</name>
    <name type="common">Bush tick</name>
    <dbReference type="NCBI Taxonomy" id="44386"/>
    <lineage>
        <taxon>Eukaryota</taxon>
        <taxon>Metazoa</taxon>
        <taxon>Ecdysozoa</taxon>
        <taxon>Arthropoda</taxon>
        <taxon>Chelicerata</taxon>
        <taxon>Arachnida</taxon>
        <taxon>Acari</taxon>
        <taxon>Parasitiformes</taxon>
        <taxon>Ixodida</taxon>
        <taxon>Ixodoidea</taxon>
        <taxon>Ixodidae</taxon>
        <taxon>Haemaphysalinae</taxon>
        <taxon>Haemaphysalis</taxon>
    </lineage>
</organism>
<evidence type="ECO:0000313" key="13">
    <source>
        <dbReference type="EMBL" id="KAH9381986.1"/>
    </source>
</evidence>
<name>A0A9J6H2J7_HAELO</name>
<accession>A0A9J6H2J7</accession>
<evidence type="ECO:0008006" key="15">
    <source>
        <dbReference type="Google" id="ProtNLM"/>
    </source>
</evidence>
<keyword evidence="5 12" id="KW-0812">Transmembrane</keyword>
<dbReference type="Gene3D" id="1.20.1730.10">
    <property type="entry name" value="Sodium/glucose cotransporter"/>
    <property type="match status" value="1"/>
</dbReference>
<feature type="transmembrane region" description="Helical" evidence="12">
    <location>
        <begin position="51"/>
        <end position="71"/>
    </location>
</feature>
<protein>
    <recommendedName>
        <fullName evidence="15">Sodium-dependent multivitamin transporter</fullName>
    </recommendedName>
</protein>
<evidence type="ECO:0000256" key="12">
    <source>
        <dbReference type="SAM" id="Phobius"/>
    </source>
</evidence>
<keyword evidence="9 12" id="KW-0472">Membrane</keyword>
<keyword evidence="6 12" id="KW-1133">Transmembrane helix</keyword>
<keyword evidence="7" id="KW-0915">Sodium</keyword>
<dbReference type="InterPro" id="IPR051163">
    <property type="entry name" value="Sodium:Solute_Symporter_SSF"/>
</dbReference>
<dbReference type="Pfam" id="PF00474">
    <property type="entry name" value="SSF"/>
    <property type="match status" value="1"/>
</dbReference>
<evidence type="ECO:0000256" key="7">
    <source>
        <dbReference type="ARBA" id="ARBA00023053"/>
    </source>
</evidence>
<feature type="transmembrane region" description="Helical" evidence="12">
    <location>
        <begin position="7"/>
        <end position="26"/>
    </location>
</feature>
<evidence type="ECO:0000256" key="6">
    <source>
        <dbReference type="ARBA" id="ARBA00022989"/>
    </source>
</evidence>
<comment type="subcellular location">
    <subcellularLocation>
        <location evidence="1">Cell membrane</location>
        <topology evidence="1">Multi-pass membrane protein</topology>
    </subcellularLocation>
</comment>
<dbReference type="Proteomes" id="UP000821853">
    <property type="component" value="Chromosome 9"/>
</dbReference>
<comment type="similarity">
    <text evidence="2 11">Belongs to the sodium:solute symporter (SSF) (TC 2.A.21) family.</text>
</comment>
<evidence type="ECO:0000256" key="5">
    <source>
        <dbReference type="ARBA" id="ARBA00022692"/>
    </source>
</evidence>
<evidence type="ECO:0000256" key="9">
    <source>
        <dbReference type="ARBA" id="ARBA00023136"/>
    </source>
</evidence>
<dbReference type="GO" id="GO:0006814">
    <property type="term" value="P:sodium ion transport"/>
    <property type="evidence" value="ECO:0007669"/>
    <property type="project" value="UniProtKB-KW"/>
</dbReference>
<evidence type="ECO:0000256" key="4">
    <source>
        <dbReference type="ARBA" id="ARBA00022475"/>
    </source>
</evidence>
<dbReference type="GO" id="GO:0015293">
    <property type="term" value="F:symporter activity"/>
    <property type="evidence" value="ECO:0007669"/>
    <property type="project" value="TreeGrafter"/>
</dbReference>